<dbReference type="Proteomes" id="UP000460298">
    <property type="component" value="Unassembled WGS sequence"/>
</dbReference>
<dbReference type="PANTHER" id="PTHR42740">
    <property type="entry name" value="RIBONUCLEASE VAPC3"/>
    <property type="match status" value="1"/>
</dbReference>
<evidence type="ECO:0000256" key="1">
    <source>
        <dbReference type="ARBA" id="ARBA00022649"/>
    </source>
</evidence>
<dbReference type="GO" id="GO:0016787">
    <property type="term" value="F:hydrolase activity"/>
    <property type="evidence" value="ECO:0007669"/>
    <property type="project" value="UniProtKB-KW"/>
</dbReference>
<dbReference type="InterPro" id="IPR029060">
    <property type="entry name" value="PIN-like_dom_sf"/>
</dbReference>
<keyword evidence="2 6" id="KW-0540">Nuclease</keyword>
<reference evidence="8 9" key="1">
    <citation type="submission" date="2019-10" db="EMBL/GenBank/DDBJ databases">
        <title>Extracellular Electron Transfer in a Candidatus Methanoperedens spp. Enrichment Culture.</title>
        <authorList>
            <person name="Berger S."/>
            <person name="Rangel Shaw D."/>
            <person name="Berben T."/>
            <person name="In 'T Zandt M."/>
            <person name="Frank J."/>
            <person name="Reimann J."/>
            <person name="Jetten M.S.M."/>
            <person name="Welte C.U."/>
        </authorList>
    </citation>
    <scope>NUCLEOTIDE SEQUENCE [LARGE SCALE GENOMIC DNA]</scope>
    <source>
        <strain evidence="8">SB12</strain>
    </source>
</reference>
<evidence type="ECO:0000256" key="2">
    <source>
        <dbReference type="ARBA" id="ARBA00022722"/>
    </source>
</evidence>
<accession>A0A833H4D0</accession>
<dbReference type="GO" id="GO:0090729">
    <property type="term" value="F:toxin activity"/>
    <property type="evidence" value="ECO:0007669"/>
    <property type="project" value="UniProtKB-KW"/>
</dbReference>
<dbReference type="AlphaFoldDB" id="A0A833H4D0"/>
<evidence type="ECO:0000256" key="5">
    <source>
        <dbReference type="ARBA" id="ARBA00022842"/>
    </source>
</evidence>
<evidence type="ECO:0000256" key="4">
    <source>
        <dbReference type="ARBA" id="ARBA00022801"/>
    </source>
</evidence>
<dbReference type="SUPFAM" id="SSF88723">
    <property type="entry name" value="PIN domain-like"/>
    <property type="match status" value="1"/>
</dbReference>
<keyword evidence="1 6" id="KW-1277">Toxin-antitoxin system</keyword>
<dbReference type="InterPro" id="IPR022907">
    <property type="entry name" value="VapC_family"/>
</dbReference>
<comment type="cofactor">
    <cofactor evidence="6">
        <name>Mg(2+)</name>
        <dbReference type="ChEBI" id="CHEBI:18420"/>
    </cofactor>
</comment>
<dbReference type="EC" id="3.1.-.-" evidence="6"/>
<feature type="binding site" evidence="6">
    <location>
        <position position="97"/>
    </location>
    <ligand>
        <name>Mg(2+)</name>
        <dbReference type="ChEBI" id="CHEBI:18420"/>
    </ligand>
</feature>
<comment type="similarity">
    <text evidence="6">Belongs to the PINc/VapC protein family.</text>
</comment>
<evidence type="ECO:0000259" key="7">
    <source>
        <dbReference type="Pfam" id="PF01850"/>
    </source>
</evidence>
<evidence type="ECO:0000256" key="6">
    <source>
        <dbReference type="HAMAP-Rule" id="MF_00265"/>
    </source>
</evidence>
<evidence type="ECO:0000256" key="3">
    <source>
        <dbReference type="ARBA" id="ARBA00022723"/>
    </source>
</evidence>
<dbReference type="GO" id="GO:0004540">
    <property type="term" value="F:RNA nuclease activity"/>
    <property type="evidence" value="ECO:0007669"/>
    <property type="project" value="InterPro"/>
</dbReference>
<keyword evidence="6" id="KW-0800">Toxin</keyword>
<evidence type="ECO:0000313" key="9">
    <source>
        <dbReference type="Proteomes" id="UP000460298"/>
    </source>
</evidence>
<name>A0A833H4D0_9LEPT</name>
<dbReference type="GO" id="GO:0000287">
    <property type="term" value="F:magnesium ion binding"/>
    <property type="evidence" value="ECO:0007669"/>
    <property type="project" value="UniProtKB-UniRule"/>
</dbReference>
<keyword evidence="3 6" id="KW-0479">Metal-binding</keyword>
<comment type="caution">
    <text evidence="8">The sequence shown here is derived from an EMBL/GenBank/DDBJ whole genome shotgun (WGS) entry which is preliminary data.</text>
</comment>
<protein>
    <recommendedName>
        <fullName evidence="6">Ribonuclease VapC</fullName>
        <shortName evidence="6">RNase VapC</shortName>
        <ecNumber evidence="6">3.1.-.-</ecNumber>
    </recommendedName>
    <alternativeName>
        <fullName evidence="6">Toxin VapC</fullName>
    </alternativeName>
</protein>
<dbReference type="EMBL" id="WBUI01000002">
    <property type="protein sequence ID" value="KAB2934759.1"/>
    <property type="molecule type" value="Genomic_DNA"/>
</dbReference>
<dbReference type="InterPro" id="IPR002716">
    <property type="entry name" value="PIN_dom"/>
</dbReference>
<dbReference type="Pfam" id="PF01850">
    <property type="entry name" value="PIN"/>
    <property type="match status" value="1"/>
</dbReference>
<feature type="binding site" evidence="6">
    <location>
        <position position="6"/>
    </location>
    <ligand>
        <name>Mg(2+)</name>
        <dbReference type="ChEBI" id="CHEBI:18420"/>
    </ligand>
</feature>
<organism evidence="8 9">
    <name type="scientific">Leptonema illini</name>
    <dbReference type="NCBI Taxonomy" id="183"/>
    <lineage>
        <taxon>Bacteria</taxon>
        <taxon>Pseudomonadati</taxon>
        <taxon>Spirochaetota</taxon>
        <taxon>Spirochaetia</taxon>
        <taxon>Leptospirales</taxon>
        <taxon>Leptospiraceae</taxon>
        <taxon>Leptonema</taxon>
    </lineage>
</organism>
<feature type="domain" description="PIN" evidence="7">
    <location>
        <begin position="5"/>
        <end position="121"/>
    </location>
</feature>
<sequence length="130" mass="14853">MRLAIDTNAYVAFARGSADISEAIRRASQIVLPYIVVAELRAGFRSGAQNRKNEAIFQRFLASERVSIAFADEQTTHHYATLFSELRRRGKPIPTNDLWIAALCLQNDVLLWSYDQHFRVIEQLPVLPHQ</sequence>
<gene>
    <name evidence="6" type="primary">vapC</name>
    <name evidence="8" type="ORF">F9K24_03000</name>
</gene>
<dbReference type="CDD" id="cd18753">
    <property type="entry name" value="PIN_VapC4-5_FitB-like"/>
    <property type="match status" value="1"/>
</dbReference>
<dbReference type="HAMAP" id="MF_00265">
    <property type="entry name" value="VapC_Nob1"/>
    <property type="match status" value="1"/>
</dbReference>
<dbReference type="PANTHER" id="PTHR42740:SF1">
    <property type="entry name" value="RIBONUCLEASE VAPC3"/>
    <property type="match status" value="1"/>
</dbReference>
<dbReference type="Gene3D" id="3.40.50.1010">
    <property type="entry name" value="5'-nuclease"/>
    <property type="match status" value="1"/>
</dbReference>
<evidence type="ECO:0000313" key="8">
    <source>
        <dbReference type="EMBL" id="KAB2934759.1"/>
    </source>
</evidence>
<keyword evidence="5 6" id="KW-0460">Magnesium</keyword>
<dbReference type="InterPro" id="IPR051749">
    <property type="entry name" value="PINc/VapC_TA_RNase"/>
</dbReference>
<comment type="function">
    <text evidence="6">Toxic component of a toxin-antitoxin (TA) system. An RNase.</text>
</comment>
<keyword evidence="4 6" id="KW-0378">Hydrolase</keyword>
<proteinExistence type="inferred from homology"/>